<dbReference type="Gene3D" id="3.30.1460.30">
    <property type="entry name" value="YgaC/TfoX-N like chaperone"/>
    <property type="match status" value="1"/>
</dbReference>
<dbReference type="EMBL" id="JBHSSA010000117">
    <property type="protein sequence ID" value="MFC6255226.1"/>
    <property type="molecule type" value="Genomic_DNA"/>
</dbReference>
<dbReference type="Pfam" id="PF04993">
    <property type="entry name" value="TfoX_N"/>
    <property type="match status" value="1"/>
</dbReference>
<reference evidence="3" key="1">
    <citation type="journal article" date="2019" name="Int. J. Syst. Evol. Microbiol.">
        <title>The Global Catalogue of Microorganisms (GCM) 10K type strain sequencing project: providing services to taxonomists for standard genome sequencing and annotation.</title>
        <authorList>
            <consortium name="The Broad Institute Genomics Platform"/>
            <consortium name="The Broad Institute Genome Sequencing Center for Infectious Disease"/>
            <person name="Wu L."/>
            <person name="Ma J."/>
        </authorList>
    </citation>
    <scope>NUCLEOTIDE SEQUENCE [LARGE SCALE GENOMIC DNA]</scope>
    <source>
        <strain evidence="3">CCM 8950</strain>
    </source>
</reference>
<evidence type="ECO:0000313" key="2">
    <source>
        <dbReference type="EMBL" id="MFC6255226.1"/>
    </source>
</evidence>
<protein>
    <submittedName>
        <fullName evidence="2">TfoX/Sxy family protein</fullName>
    </submittedName>
</protein>
<gene>
    <name evidence="2" type="ORF">ACFP1H_11605</name>
</gene>
<sequence length="110" mass="12034">MASSEAFTQYIAEQFSDAGTITYKKMFGEYGLYCNGKYFASVCDDQLFVKITAAGSKIVPDQETASSYPGAKPQFLISELDNKELLCKLATATCEALPAPKPKKSKNQKL</sequence>
<accession>A0ABW1TEF6</accession>
<organism evidence="2 3">
    <name type="scientific">Secundilactobacillus hailunensis</name>
    <dbReference type="NCBI Taxonomy" id="2559923"/>
    <lineage>
        <taxon>Bacteria</taxon>
        <taxon>Bacillati</taxon>
        <taxon>Bacillota</taxon>
        <taxon>Bacilli</taxon>
        <taxon>Lactobacillales</taxon>
        <taxon>Lactobacillaceae</taxon>
        <taxon>Secundilactobacillus</taxon>
    </lineage>
</organism>
<feature type="domain" description="TfoX N-terminal" evidence="1">
    <location>
        <begin position="13"/>
        <end position="63"/>
    </location>
</feature>
<evidence type="ECO:0000313" key="3">
    <source>
        <dbReference type="Proteomes" id="UP001596190"/>
    </source>
</evidence>
<dbReference type="InterPro" id="IPR007076">
    <property type="entry name" value="TfoX_N"/>
</dbReference>
<dbReference type="RefSeq" id="WP_137630600.1">
    <property type="nucleotide sequence ID" value="NZ_BJDO01000011.1"/>
</dbReference>
<dbReference type="SUPFAM" id="SSF159894">
    <property type="entry name" value="YgaC/TfoX-N like"/>
    <property type="match status" value="1"/>
</dbReference>
<keyword evidence="3" id="KW-1185">Reference proteome</keyword>
<proteinExistence type="predicted"/>
<name>A0ABW1TEF6_9LACO</name>
<comment type="caution">
    <text evidence="2">The sequence shown here is derived from an EMBL/GenBank/DDBJ whole genome shotgun (WGS) entry which is preliminary data.</text>
</comment>
<evidence type="ECO:0000259" key="1">
    <source>
        <dbReference type="Pfam" id="PF04993"/>
    </source>
</evidence>
<dbReference type="Proteomes" id="UP001596190">
    <property type="component" value="Unassembled WGS sequence"/>
</dbReference>